<dbReference type="Pfam" id="PF00293">
    <property type="entry name" value="NUDIX"/>
    <property type="match status" value="1"/>
</dbReference>
<evidence type="ECO:0000313" key="6">
    <source>
        <dbReference type="Proteomes" id="UP000215223"/>
    </source>
</evidence>
<dbReference type="SUPFAM" id="SSF55811">
    <property type="entry name" value="Nudix"/>
    <property type="match status" value="1"/>
</dbReference>
<name>A0A229RUZ1_9PSEU</name>
<dbReference type="GO" id="GO:0016787">
    <property type="term" value="F:hydrolase activity"/>
    <property type="evidence" value="ECO:0007669"/>
    <property type="project" value="UniProtKB-KW"/>
</dbReference>
<comment type="cofactor">
    <cofactor evidence="1">
        <name>Mg(2+)</name>
        <dbReference type="ChEBI" id="CHEBI:18420"/>
    </cofactor>
</comment>
<dbReference type="InterPro" id="IPR015797">
    <property type="entry name" value="NUDIX_hydrolase-like_dom_sf"/>
</dbReference>
<gene>
    <name evidence="5" type="ORF">CFP71_28065</name>
</gene>
<dbReference type="RefSeq" id="WP_093936950.1">
    <property type="nucleotide sequence ID" value="NZ_NMQT01000102.1"/>
</dbReference>
<comment type="caution">
    <text evidence="5">The sequence shown here is derived from an EMBL/GenBank/DDBJ whole genome shotgun (WGS) entry which is preliminary data.</text>
</comment>
<organism evidence="5 6">
    <name type="scientific">Amycolatopsis thailandensis</name>
    <dbReference type="NCBI Taxonomy" id="589330"/>
    <lineage>
        <taxon>Bacteria</taxon>
        <taxon>Bacillati</taxon>
        <taxon>Actinomycetota</taxon>
        <taxon>Actinomycetes</taxon>
        <taxon>Pseudonocardiales</taxon>
        <taxon>Pseudonocardiaceae</taxon>
        <taxon>Amycolatopsis</taxon>
    </lineage>
</organism>
<evidence type="ECO:0000313" key="5">
    <source>
        <dbReference type="EMBL" id="OXM50289.1"/>
    </source>
</evidence>
<dbReference type="PROSITE" id="PS00893">
    <property type="entry name" value="NUDIX_BOX"/>
    <property type="match status" value="1"/>
</dbReference>
<feature type="domain" description="Nudix hydrolase" evidence="4">
    <location>
        <begin position="16"/>
        <end position="149"/>
    </location>
</feature>
<dbReference type="AlphaFoldDB" id="A0A229RUZ1"/>
<dbReference type="PANTHER" id="PTHR43046">
    <property type="entry name" value="GDP-MANNOSE MANNOSYL HYDROLASE"/>
    <property type="match status" value="1"/>
</dbReference>
<evidence type="ECO:0000256" key="3">
    <source>
        <dbReference type="ARBA" id="ARBA00022842"/>
    </source>
</evidence>
<dbReference type="InterPro" id="IPR000086">
    <property type="entry name" value="NUDIX_hydrolase_dom"/>
</dbReference>
<dbReference type="PROSITE" id="PS51462">
    <property type="entry name" value="NUDIX"/>
    <property type="match status" value="1"/>
</dbReference>
<accession>A0A229RUZ1</accession>
<keyword evidence="2 5" id="KW-0378">Hydrolase</keyword>
<dbReference type="CDD" id="cd18876">
    <property type="entry name" value="NUDIX_Hydrolase"/>
    <property type="match status" value="1"/>
</dbReference>
<keyword evidence="6" id="KW-1185">Reference proteome</keyword>
<dbReference type="EMBL" id="NMQT01000102">
    <property type="protein sequence ID" value="OXM50289.1"/>
    <property type="molecule type" value="Genomic_DNA"/>
</dbReference>
<dbReference type="Proteomes" id="UP000215223">
    <property type="component" value="Unassembled WGS sequence"/>
</dbReference>
<reference evidence="5 6" key="1">
    <citation type="submission" date="2017-07" db="EMBL/GenBank/DDBJ databases">
        <title>Amycolatopsis thailandensis Genome sequencing and assembly.</title>
        <authorList>
            <person name="Kaur N."/>
            <person name="Mayilraj S."/>
        </authorList>
    </citation>
    <scope>NUCLEOTIDE SEQUENCE [LARGE SCALE GENOMIC DNA]</scope>
    <source>
        <strain evidence="5 6">JCM 16380</strain>
    </source>
</reference>
<dbReference type="InterPro" id="IPR020084">
    <property type="entry name" value="NUDIX_hydrolase_CS"/>
</dbReference>
<evidence type="ECO:0000256" key="1">
    <source>
        <dbReference type="ARBA" id="ARBA00001946"/>
    </source>
</evidence>
<proteinExistence type="predicted"/>
<evidence type="ECO:0000259" key="4">
    <source>
        <dbReference type="PROSITE" id="PS51462"/>
    </source>
</evidence>
<keyword evidence="3" id="KW-0460">Magnesium</keyword>
<dbReference type="Gene3D" id="3.90.79.10">
    <property type="entry name" value="Nucleoside Triphosphate Pyrophosphohydrolase"/>
    <property type="match status" value="1"/>
</dbReference>
<sequence length="172" mass="18926">MNQGWLPPAEYYATLPALIGSGGVLCRDAHGRVLLVETNYQTDDVYEIPGGALNRGESPRACARREAEEELGITLRIGRLLVEDWAPPRPDGRPPLANHVFDGGVLSSEQIATVRPADREVKSLRFCTPVEATDLLRPPLARRLRYCIEAQRTGTAFYLEDGFDPLAADGHC</sequence>
<dbReference type="OrthoDB" id="4247482at2"/>
<protein>
    <submittedName>
        <fullName evidence="5">NUDIX hydrolase</fullName>
    </submittedName>
</protein>
<evidence type="ECO:0000256" key="2">
    <source>
        <dbReference type="ARBA" id="ARBA00022801"/>
    </source>
</evidence>
<dbReference type="PANTHER" id="PTHR43046:SF12">
    <property type="entry name" value="GDP-MANNOSE MANNOSYL HYDROLASE"/>
    <property type="match status" value="1"/>
</dbReference>